<evidence type="ECO:0000313" key="10">
    <source>
        <dbReference type="Proteomes" id="UP000672027"/>
    </source>
</evidence>
<dbReference type="Proteomes" id="UP000672027">
    <property type="component" value="Chromosome"/>
</dbReference>
<protein>
    <submittedName>
        <fullName evidence="9">Type II toxin-antitoxin system VapC family toxin</fullName>
    </submittedName>
</protein>
<keyword evidence="2" id="KW-1277">Toxin-antitoxin system</keyword>
<dbReference type="RefSeq" id="WP_210230220.1">
    <property type="nucleotide sequence ID" value="NZ_CP072800.1"/>
</dbReference>
<organism evidence="9 10">
    <name type="scientific">Candidatus Thiothrix anitrata</name>
    <dbReference type="NCBI Taxonomy" id="2823902"/>
    <lineage>
        <taxon>Bacteria</taxon>
        <taxon>Pseudomonadati</taxon>
        <taxon>Pseudomonadota</taxon>
        <taxon>Gammaproteobacteria</taxon>
        <taxon>Thiotrichales</taxon>
        <taxon>Thiotrichaceae</taxon>
        <taxon>Thiothrix</taxon>
    </lineage>
</organism>
<keyword evidence="4" id="KW-0479">Metal-binding</keyword>
<accession>A0ABX7X8P9</accession>
<gene>
    <name evidence="9" type="ORF">J8380_08740</name>
</gene>
<evidence type="ECO:0000313" key="9">
    <source>
        <dbReference type="EMBL" id="QTR51610.1"/>
    </source>
</evidence>
<dbReference type="CDD" id="cd18747">
    <property type="entry name" value="PIN_VapC4-5_FitB-like"/>
    <property type="match status" value="1"/>
</dbReference>
<proteinExistence type="inferred from homology"/>
<dbReference type="PANTHER" id="PTHR33653:SF1">
    <property type="entry name" value="RIBONUCLEASE VAPC2"/>
    <property type="match status" value="1"/>
</dbReference>
<evidence type="ECO:0000256" key="4">
    <source>
        <dbReference type="ARBA" id="ARBA00022723"/>
    </source>
</evidence>
<dbReference type="Gene3D" id="3.40.50.1010">
    <property type="entry name" value="5'-nuclease"/>
    <property type="match status" value="1"/>
</dbReference>
<keyword evidence="3" id="KW-0540">Nuclease</keyword>
<keyword evidence="5" id="KW-0378">Hydrolase</keyword>
<comment type="cofactor">
    <cofactor evidence="1">
        <name>Mg(2+)</name>
        <dbReference type="ChEBI" id="CHEBI:18420"/>
    </cofactor>
</comment>
<dbReference type="Pfam" id="PF01850">
    <property type="entry name" value="PIN"/>
    <property type="match status" value="1"/>
</dbReference>
<keyword evidence="10" id="KW-1185">Reference proteome</keyword>
<sequence>MGLKYLLDANILSEPTKKHPNPNVLHKLGICAGDYCTSVTVWHEMHYGLNRLADSQRKVGLAAYLESLERAGLPILPYEKPAGLWLAKERGRLSKQGITIPFADGEIAAVAFTNQLILVTRNVDDFSMYSQLVVQNWFNT</sequence>
<dbReference type="InterPro" id="IPR029060">
    <property type="entry name" value="PIN-like_dom_sf"/>
</dbReference>
<name>A0ABX7X8P9_9GAMM</name>
<evidence type="ECO:0000256" key="6">
    <source>
        <dbReference type="ARBA" id="ARBA00022842"/>
    </source>
</evidence>
<evidence type="ECO:0000256" key="1">
    <source>
        <dbReference type="ARBA" id="ARBA00001946"/>
    </source>
</evidence>
<dbReference type="InterPro" id="IPR050556">
    <property type="entry name" value="Type_II_TA_system_RNase"/>
</dbReference>
<comment type="similarity">
    <text evidence="7">Belongs to the PINc/VapC protein family.</text>
</comment>
<evidence type="ECO:0000259" key="8">
    <source>
        <dbReference type="Pfam" id="PF01850"/>
    </source>
</evidence>
<reference evidence="9 10" key="1">
    <citation type="submission" date="2021-04" db="EMBL/GenBank/DDBJ databases">
        <title>Genomics, taxonomy and metabolism of representatives of sulfur bacteria of the genus Thiothrix: Thiothrix fructosivorans QT, Thiothrix unzii A1T and three new species, Thiothrix subterranea sp. nov., Thiothrix litoralis sp. nov. and 'Candidatus Thiothrix anitrata' sp. nov.</title>
        <authorList>
            <person name="Ravin N.V."/>
            <person name="Smolyakov D."/>
            <person name="Rudenko T.S."/>
            <person name="Mardanov A.V."/>
            <person name="Beletsky A.V."/>
            <person name="Markov N.D."/>
            <person name="Fomenkov A.I."/>
            <person name="Roberts R.J."/>
            <person name="Karnachuk O.V."/>
            <person name="Novikov A."/>
            <person name="Grabovich M.Y."/>
        </authorList>
    </citation>
    <scope>NUCLEOTIDE SEQUENCE [LARGE SCALE GENOMIC DNA]</scope>
    <source>
        <strain evidence="9 10">A52</strain>
    </source>
</reference>
<dbReference type="EMBL" id="CP072800">
    <property type="protein sequence ID" value="QTR51610.1"/>
    <property type="molecule type" value="Genomic_DNA"/>
</dbReference>
<dbReference type="SUPFAM" id="SSF88723">
    <property type="entry name" value="PIN domain-like"/>
    <property type="match status" value="1"/>
</dbReference>
<dbReference type="InterPro" id="IPR002716">
    <property type="entry name" value="PIN_dom"/>
</dbReference>
<feature type="domain" description="PIN" evidence="8">
    <location>
        <begin position="5"/>
        <end position="124"/>
    </location>
</feature>
<evidence type="ECO:0000256" key="5">
    <source>
        <dbReference type="ARBA" id="ARBA00022801"/>
    </source>
</evidence>
<evidence type="ECO:0000256" key="7">
    <source>
        <dbReference type="ARBA" id="ARBA00038093"/>
    </source>
</evidence>
<keyword evidence="6" id="KW-0460">Magnesium</keyword>
<dbReference type="PANTHER" id="PTHR33653">
    <property type="entry name" value="RIBONUCLEASE VAPC2"/>
    <property type="match status" value="1"/>
</dbReference>
<evidence type="ECO:0000256" key="2">
    <source>
        <dbReference type="ARBA" id="ARBA00022649"/>
    </source>
</evidence>
<evidence type="ECO:0000256" key="3">
    <source>
        <dbReference type="ARBA" id="ARBA00022722"/>
    </source>
</evidence>